<name>A0A8H6VNE5_MYCCL</name>
<gene>
    <name evidence="2" type="ORF">HMN09_01419100</name>
</gene>
<dbReference type="AlphaFoldDB" id="A0A8H6VNE5"/>
<evidence type="ECO:0000313" key="2">
    <source>
        <dbReference type="EMBL" id="KAF7288197.1"/>
    </source>
</evidence>
<proteinExistence type="predicted"/>
<feature type="compositionally biased region" description="Low complexity" evidence="1">
    <location>
        <begin position="61"/>
        <end position="70"/>
    </location>
</feature>
<dbReference type="Proteomes" id="UP000613580">
    <property type="component" value="Unassembled WGS sequence"/>
</dbReference>
<feature type="region of interest" description="Disordered" evidence="1">
    <location>
        <begin position="44"/>
        <end position="92"/>
    </location>
</feature>
<comment type="caution">
    <text evidence="2">The sequence shown here is derived from an EMBL/GenBank/DDBJ whole genome shotgun (WGS) entry which is preliminary data.</text>
</comment>
<accession>A0A8H6VNE5</accession>
<dbReference type="Gene3D" id="3.60.130.30">
    <property type="match status" value="1"/>
</dbReference>
<sequence length="343" mass="37661">MLWLPATPETTRIFADFFQSRVFSGDEEPLSVPVVDWVNPCRPVRPEAAVGQPPRKRQRLDGPPVRIDGVGPPPPGPASPAHRSESSSGRPRLWLRGTHRGLLHTRAVLWTAPLSKQPWTARSYPWSGGDRAGMADARELRGSKKARSVDDFLKLGFQVKEWDGIDGVPLVDSSGRVFAALAGRPKGPAYDAHIQRAFCLMVAAAAARAAAKTAVQTHRRGFYAAITVGISYGQGQTEACSLEAEYPELAEQLVEDSAFQELASFASSMLAFWAPQLYEYYLFAAATFNLGPNVWTFKHRDVLNLPFGWCAITALGDFDHTKGGHLVLWDLKLVVQFPLDPPS</sequence>
<organism evidence="2 3">
    <name type="scientific">Mycena chlorophos</name>
    <name type="common">Agaric fungus</name>
    <name type="synonym">Agaricus chlorophos</name>
    <dbReference type="NCBI Taxonomy" id="658473"/>
    <lineage>
        <taxon>Eukaryota</taxon>
        <taxon>Fungi</taxon>
        <taxon>Dikarya</taxon>
        <taxon>Basidiomycota</taxon>
        <taxon>Agaricomycotina</taxon>
        <taxon>Agaricomycetes</taxon>
        <taxon>Agaricomycetidae</taxon>
        <taxon>Agaricales</taxon>
        <taxon>Marasmiineae</taxon>
        <taxon>Mycenaceae</taxon>
        <taxon>Mycena</taxon>
    </lineage>
</organism>
<keyword evidence="3" id="KW-1185">Reference proteome</keyword>
<dbReference type="EMBL" id="JACAZE010000047">
    <property type="protein sequence ID" value="KAF7288197.1"/>
    <property type="molecule type" value="Genomic_DNA"/>
</dbReference>
<protein>
    <submittedName>
        <fullName evidence="2">Uncharacterized protein</fullName>
    </submittedName>
</protein>
<evidence type="ECO:0000313" key="3">
    <source>
        <dbReference type="Proteomes" id="UP000613580"/>
    </source>
</evidence>
<reference evidence="2" key="1">
    <citation type="submission" date="2020-05" db="EMBL/GenBank/DDBJ databases">
        <title>Mycena genomes resolve the evolution of fungal bioluminescence.</title>
        <authorList>
            <person name="Tsai I.J."/>
        </authorList>
    </citation>
    <scope>NUCLEOTIDE SEQUENCE</scope>
    <source>
        <strain evidence="2">110903Hualien_Pintung</strain>
    </source>
</reference>
<dbReference type="OrthoDB" id="3202607at2759"/>
<evidence type="ECO:0000256" key="1">
    <source>
        <dbReference type="SAM" id="MobiDB-lite"/>
    </source>
</evidence>